<proteinExistence type="predicted"/>
<accession>A0A975GCX3</accession>
<reference evidence="1" key="1">
    <citation type="submission" date="2019-11" db="EMBL/GenBank/DDBJ databases">
        <authorList>
            <person name="Kojima H."/>
        </authorList>
    </citation>
    <scope>NUCLEOTIDE SEQUENCE</scope>
    <source>
        <strain evidence="1">H1576</strain>
    </source>
</reference>
<organism evidence="1 2">
    <name type="scientific">Sulfurimonas aquatica</name>
    <dbReference type="NCBI Taxonomy" id="2672570"/>
    <lineage>
        <taxon>Bacteria</taxon>
        <taxon>Pseudomonadati</taxon>
        <taxon>Campylobacterota</taxon>
        <taxon>Epsilonproteobacteria</taxon>
        <taxon>Campylobacterales</taxon>
        <taxon>Sulfurimonadaceae</taxon>
        <taxon>Sulfurimonas</taxon>
    </lineage>
</organism>
<gene>
    <name evidence="1" type="ORF">GJV85_06400</name>
</gene>
<name>A0A975GCX3_9BACT</name>
<dbReference type="AlphaFoldDB" id="A0A975GCX3"/>
<dbReference type="EMBL" id="CP046072">
    <property type="protein sequence ID" value="QSZ41753.1"/>
    <property type="molecule type" value="Genomic_DNA"/>
</dbReference>
<keyword evidence="2" id="KW-1185">Reference proteome</keyword>
<reference evidence="1" key="2">
    <citation type="submission" date="2021-04" db="EMBL/GenBank/DDBJ databases">
        <title>Isolation and characterization of a novel species of the genus Sulfurimonas.</title>
        <authorList>
            <person name="Fukui M."/>
        </authorList>
    </citation>
    <scope>NUCLEOTIDE SEQUENCE</scope>
    <source>
        <strain evidence="1">H1576</strain>
    </source>
</reference>
<evidence type="ECO:0000313" key="1">
    <source>
        <dbReference type="EMBL" id="QSZ41753.1"/>
    </source>
</evidence>
<dbReference type="KEGG" id="saqt:GJV85_06400"/>
<sequence>MSNSNREIQLRKTCQLYAYVLESLGEEVPYHIEECADSYEYPVECTKELADILKNFDSDMFENIVNKDSDVARDLAQWWEMYQIYVPLEN</sequence>
<dbReference type="Proteomes" id="UP000671852">
    <property type="component" value="Chromosome"/>
</dbReference>
<dbReference type="RefSeq" id="WP_207563035.1">
    <property type="nucleotide sequence ID" value="NZ_CP046072.1"/>
</dbReference>
<protein>
    <submittedName>
        <fullName evidence="1">Uncharacterized protein</fullName>
    </submittedName>
</protein>
<evidence type="ECO:0000313" key="2">
    <source>
        <dbReference type="Proteomes" id="UP000671852"/>
    </source>
</evidence>